<feature type="binding site" evidence="11">
    <location>
        <position position="11"/>
    </location>
    <ligand>
        <name>CTP</name>
        <dbReference type="ChEBI" id="CHEBI:37563"/>
    </ligand>
</feature>
<dbReference type="EMBL" id="LR217703">
    <property type="protein sequence ID" value="VFP79747.1"/>
    <property type="molecule type" value="Genomic_DNA"/>
</dbReference>
<comment type="catalytic activity">
    <reaction evidence="11">
        <text>a tRNA with a 3' CCA end + 2 CTP + ATP = a tRNA with a 3' CCACCA end + 3 diphosphate</text>
        <dbReference type="Rhea" id="RHEA:76235"/>
        <dbReference type="Rhea" id="RHEA-COMP:10468"/>
        <dbReference type="Rhea" id="RHEA-COMP:18655"/>
        <dbReference type="ChEBI" id="CHEBI:30616"/>
        <dbReference type="ChEBI" id="CHEBI:33019"/>
        <dbReference type="ChEBI" id="CHEBI:37563"/>
        <dbReference type="ChEBI" id="CHEBI:83071"/>
        <dbReference type="ChEBI" id="CHEBI:195187"/>
    </reaction>
</comment>
<dbReference type="GO" id="GO:0000049">
    <property type="term" value="F:tRNA binding"/>
    <property type="evidence" value="ECO:0007669"/>
    <property type="project" value="UniProtKB-UniRule"/>
</dbReference>
<dbReference type="Gene3D" id="3.30.460.10">
    <property type="entry name" value="Beta Polymerase, domain 2"/>
    <property type="match status" value="1"/>
</dbReference>
<organism evidence="14 15">
    <name type="scientific">Candidatus Erwinia haradaeae</name>
    <dbReference type="NCBI Taxonomy" id="1922217"/>
    <lineage>
        <taxon>Bacteria</taxon>
        <taxon>Pseudomonadati</taxon>
        <taxon>Pseudomonadota</taxon>
        <taxon>Gammaproteobacteria</taxon>
        <taxon>Enterobacterales</taxon>
        <taxon>Erwiniaceae</taxon>
        <taxon>Erwinia</taxon>
    </lineage>
</organism>
<accession>A0A451D2A1</accession>
<dbReference type="PIRSF" id="PIRSF000813">
    <property type="entry name" value="CCA_bact"/>
    <property type="match status" value="1"/>
</dbReference>
<evidence type="ECO:0000256" key="1">
    <source>
        <dbReference type="ARBA" id="ARBA00001946"/>
    </source>
</evidence>
<dbReference type="GO" id="GO:0042245">
    <property type="term" value="P:RNA repair"/>
    <property type="evidence" value="ECO:0007669"/>
    <property type="project" value="UniProtKB-KW"/>
</dbReference>
<feature type="binding site" evidence="11">
    <location>
        <position position="21"/>
    </location>
    <ligand>
        <name>Mg(2+)</name>
        <dbReference type="ChEBI" id="CHEBI:18420"/>
    </ligand>
</feature>
<dbReference type="Gene3D" id="1.10.3090.10">
    <property type="entry name" value="cca-adding enzyme, domain 2"/>
    <property type="match status" value="1"/>
</dbReference>
<dbReference type="InterPro" id="IPR043519">
    <property type="entry name" value="NT_sf"/>
</dbReference>
<comment type="catalytic activity">
    <reaction evidence="11">
        <text>a tRNA precursor + 2 CTP + ATP = a tRNA with a 3' CCA end + 3 diphosphate</text>
        <dbReference type="Rhea" id="RHEA:14433"/>
        <dbReference type="Rhea" id="RHEA-COMP:10465"/>
        <dbReference type="Rhea" id="RHEA-COMP:10468"/>
        <dbReference type="ChEBI" id="CHEBI:30616"/>
        <dbReference type="ChEBI" id="CHEBI:33019"/>
        <dbReference type="ChEBI" id="CHEBI:37563"/>
        <dbReference type="ChEBI" id="CHEBI:74896"/>
        <dbReference type="ChEBI" id="CHEBI:83071"/>
        <dbReference type="EC" id="2.7.7.72"/>
    </reaction>
</comment>
<feature type="domain" description="tRNA nucleotidyltransferase/poly(A) polymerase RNA and SrmB- binding" evidence="13">
    <location>
        <begin position="149"/>
        <end position="213"/>
    </location>
</feature>
<dbReference type="GO" id="GO:0004810">
    <property type="term" value="F:CCA tRNA nucleotidyltransferase activity"/>
    <property type="evidence" value="ECO:0007669"/>
    <property type="project" value="UniProtKB-UniRule"/>
</dbReference>
<sequence length="403" mass="46860">MEIYLVGGAVRNKILNLPLKDKDWVVVGGTPQQMLDLGYKQVGRDFPVFINPKTHEEYALARTERKTGHGYNGFICDTAPNVTLQQDLARRDLTINAIAQDQHGLYYDPYGGCIDLYERRLRHVSPAFNEDPLRVLRVARFAAFLTHLNFRISDKTFSLMKEIVNSGELVFLTGPRVWKEIENALKTNYPQVFFKVLRDCGAFSILFPELDSILNIFNVRIDDALKTLANVSQYSLNLETRFAALFYGFNKILRLRENFIFNNQDEMLGIHKINQLCKRLNVPNSFRNFTLLVTEFHEIINNVQYMSSNKLIHFFKRMDARRHPLRIQQISLIFDSETNTKYPICEINSNIYKEYLSDAWKVINSISVQEIVRSGLIGKNIGDELLRRQNLALIDWKRLKKNK</sequence>
<dbReference type="AlphaFoldDB" id="A0A451D2A1"/>
<evidence type="ECO:0000313" key="15">
    <source>
        <dbReference type="Proteomes" id="UP000294412"/>
    </source>
</evidence>
<dbReference type="RefSeq" id="WP_157993511.1">
    <property type="nucleotide sequence ID" value="NZ_LR217703.1"/>
</dbReference>
<evidence type="ECO:0000313" key="14">
    <source>
        <dbReference type="EMBL" id="VFP79747.1"/>
    </source>
</evidence>
<evidence type="ECO:0000256" key="8">
    <source>
        <dbReference type="ARBA" id="ARBA00022840"/>
    </source>
</evidence>
<dbReference type="HAMAP" id="MF_01262">
    <property type="entry name" value="CCA_bact_type2"/>
    <property type="match status" value="1"/>
</dbReference>
<gene>
    <name evidence="11 14" type="primary">cca</name>
    <name evidence="14" type="ORF">ERCICUMA2628_288</name>
</gene>
<dbReference type="SUPFAM" id="SSF81301">
    <property type="entry name" value="Nucleotidyltransferase"/>
    <property type="match status" value="1"/>
</dbReference>
<evidence type="ECO:0000256" key="9">
    <source>
        <dbReference type="ARBA" id="ARBA00022842"/>
    </source>
</evidence>
<reference evidence="14 15" key="1">
    <citation type="submission" date="2019-02" db="EMBL/GenBank/DDBJ databases">
        <authorList>
            <person name="Manzano-Marin A."/>
            <person name="Manzano-Marin A."/>
        </authorList>
    </citation>
    <scope>NUCLEOTIDE SEQUENCE [LARGE SCALE GENOMIC DNA]</scope>
    <source>
        <strain evidence="14 15">ErCicuneomaculata</strain>
    </source>
</reference>
<evidence type="ECO:0000256" key="4">
    <source>
        <dbReference type="ARBA" id="ARBA00022695"/>
    </source>
</evidence>
<feature type="binding site" evidence="11">
    <location>
        <position position="140"/>
    </location>
    <ligand>
        <name>CTP</name>
        <dbReference type="ChEBI" id="CHEBI:37563"/>
    </ligand>
</feature>
<comment type="cofactor">
    <cofactor evidence="1 11">
        <name>Mg(2+)</name>
        <dbReference type="ChEBI" id="CHEBI:18420"/>
    </cofactor>
</comment>
<evidence type="ECO:0000256" key="2">
    <source>
        <dbReference type="ARBA" id="ARBA00022679"/>
    </source>
</evidence>
<dbReference type="Proteomes" id="UP000294412">
    <property type="component" value="Chromosome"/>
</dbReference>
<evidence type="ECO:0000256" key="10">
    <source>
        <dbReference type="ARBA" id="ARBA00022884"/>
    </source>
</evidence>
<dbReference type="InterPro" id="IPR012006">
    <property type="entry name" value="CCA_bact"/>
</dbReference>
<feature type="binding site" evidence="11">
    <location>
        <position position="8"/>
    </location>
    <ligand>
        <name>ATP</name>
        <dbReference type="ChEBI" id="CHEBI:30616"/>
    </ligand>
</feature>
<keyword evidence="3 11" id="KW-0819">tRNA processing</keyword>
<comment type="miscellaneous">
    <text evidence="11">A single active site specifically recognizes both ATP and CTP and is responsible for their addition.</text>
</comment>
<name>A0A451D2A1_9GAMM</name>
<evidence type="ECO:0000256" key="3">
    <source>
        <dbReference type="ARBA" id="ARBA00022694"/>
    </source>
</evidence>
<feature type="domain" description="Poly A polymerase head" evidence="12">
    <location>
        <begin position="3"/>
        <end position="122"/>
    </location>
</feature>
<keyword evidence="9 11" id="KW-0460">Magnesium</keyword>
<feature type="binding site" evidence="11">
    <location>
        <position position="11"/>
    </location>
    <ligand>
        <name>ATP</name>
        <dbReference type="ChEBI" id="CHEBI:30616"/>
    </ligand>
</feature>
<dbReference type="NCBIfam" id="NF008137">
    <property type="entry name" value="PRK10885.1"/>
    <property type="match status" value="1"/>
</dbReference>
<comment type="similarity">
    <text evidence="11">Belongs to the tRNA nucleotidyltransferase/poly(A) polymerase family. Bacterial CCA-adding enzyme type 2 subfamily.</text>
</comment>
<evidence type="ECO:0000256" key="5">
    <source>
        <dbReference type="ARBA" id="ARBA00022723"/>
    </source>
</evidence>
<dbReference type="GO" id="GO:0016787">
    <property type="term" value="F:hydrolase activity"/>
    <property type="evidence" value="ECO:0007669"/>
    <property type="project" value="UniProtKB-KW"/>
</dbReference>
<keyword evidence="10 11" id="KW-0694">RNA-binding</keyword>
<feature type="binding site" evidence="11">
    <location>
        <position position="140"/>
    </location>
    <ligand>
        <name>ATP</name>
        <dbReference type="ChEBI" id="CHEBI:30616"/>
    </ligand>
</feature>
<keyword evidence="8 11" id="KW-0067">ATP-binding</keyword>
<keyword evidence="6 11" id="KW-0547">Nucleotide-binding</keyword>
<dbReference type="PANTHER" id="PTHR47545:SF1">
    <property type="entry name" value="MULTIFUNCTIONAL CCA PROTEIN"/>
    <property type="match status" value="1"/>
</dbReference>
<keyword evidence="7 11" id="KW-0692">RNA repair</keyword>
<dbReference type="InterPro" id="IPR050124">
    <property type="entry name" value="tRNA_CCA-adding_enzyme"/>
</dbReference>
<dbReference type="InterPro" id="IPR002646">
    <property type="entry name" value="PolA_pol_head_dom"/>
</dbReference>
<dbReference type="GO" id="GO:0001680">
    <property type="term" value="P:tRNA 3'-terminal CCA addition"/>
    <property type="evidence" value="ECO:0007669"/>
    <property type="project" value="UniProtKB-UniRule"/>
</dbReference>
<feature type="binding site" evidence="11">
    <location>
        <position position="137"/>
    </location>
    <ligand>
        <name>ATP</name>
        <dbReference type="ChEBI" id="CHEBI:30616"/>
    </ligand>
</feature>
<feature type="binding site" evidence="11">
    <location>
        <position position="91"/>
    </location>
    <ligand>
        <name>ATP</name>
        <dbReference type="ChEBI" id="CHEBI:30616"/>
    </ligand>
</feature>
<keyword evidence="2 11" id="KW-0808">Transferase</keyword>
<evidence type="ECO:0000256" key="11">
    <source>
        <dbReference type="HAMAP-Rule" id="MF_01262"/>
    </source>
</evidence>
<evidence type="ECO:0000259" key="12">
    <source>
        <dbReference type="Pfam" id="PF01743"/>
    </source>
</evidence>
<evidence type="ECO:0000256" key="6">
    <source>
        <dbReference type="ARBA" id="ARBA00022741"/>
    </source>
</evidence>
<dbReference type="OrthoDB" id="9805698at2"/>
<feature type="binding site" evidence="11">
    <location>
        <position position="91"/>
    </location>
    <ligand>
        <name>CTP</name>
        <dbReference type="ChEBI" id="CHEBI:37563"/>
    </ligand>
</feature>
<dbReference type="PANTHER" id="PTHR47545">
    <property type="entry name" value="MULTIFUNCTIONAL CCA PROTEIN"/>
    <property type="match status" value="1"/>
</dbReference>
<feature type="binding site" evidence="11">
    <location>
        <position position="137"/>
    </location>
    <ligand>
        <name>CTP</name>
        <dbReference type="ChEBI" id="CHEBI:37563"/>
    </ligand>
</feature>
<keyword evidence="14" id="KW-0378">Hydrolase</keyword>
<keyword evidence="5 11" id="KW-0479">Metal-binding</keyword>
<dbReference type="GO" id="GO:0160016">
    <property type="term" value="F:CCACCA tRNA nucleotidyltransferase activity"/>
    <property type="evidence" value="ECO:0007669"/>
    <property type="project" value="RHEA"/>
</dbReference>
<dbReference type="GO" id="GO:0005524">
    <property type="term" value="F:ATP binding"/>
    <property type="evidence" value="ECO:0007669"/>
    <property type="project" value="UniProtKB-UniRule"/>
</dbReference>
<comment type="function">
    <text evidence="11">Catalyzes the addition and repair of the essential 3'-terminal CCA sequence in tRNAs without using a nucleic acid template. Adds these three nucleotides in the order of C, C, and A to the tRNA nucleotide-73, using CTP and ATP as substrates and producing inorganic pyrophosphate. tRNA 3'-terminal CCA addition is required both for tRNA processing and repair. Also involved in tRNA surveillance by mediating tandem CCA addition to generate a CCACCA at the 3' terminus of unstable tRNAs. While stable tRNAs receive only 3'-terminal CCA, unstable tRNAs are marked with CCACCA and rapidly degraded.</text>
</comment>
<dbReference type="InterPro" id="IPR032828">
    <property type="entry name" value="PolyA_RNA-bd"/>
</dbReference>
<dbReference type="EC" id="2.7.7.72" evidence="11"/>
<dbReference type="GO" id="GO:0000287">
    <property type="term" value="F:magnesium ion binding"/>
    <property type="evidence" value="ECO:0007669"/>
    <property type="project" value="UniProtKB-UniRule"/>
</dbReference>
<feature type="binding site" evidence="11">
    <location>
        <position position="23"/>
    </location>
    <ligand>
        <name>Mg(2+)</name>
        <dbReference type="ChEBI" id="CHEBI:18420"/>
    </ligand>
</feature>
<evidence type="ECO:0000256" key="7">
    <source>
        <dbReference type="ARBA" id="ARBA00022800"/>
    </source>
</evidence>
<proteinExistence type="inferred from homology"/>
<dbReference type="Pfam" id="PF01743">
    <property type="entry name" value="PolyA_pol"/>
    <property type="match status" value="1"/>
</dbReference>
<feature type="binding site" evidence="11">
    <location>
        <position position="8"/>
    </location>
    <ligand>
        <name>CTP</name>
        <dbReference type="ChEBI" id="CHEBI:37563"/>
    </ligand>
</feature>
<dbReference type="Pfam" id="PF12627">
    <property type="entry name" value="PolyA_pol_RNAbd"/>
    <property type="match status" value="1"/>
</dbReference>
<dbReference type="SUPFAM" id="SSF81891">
    <property type="entry name" value="Poly A polymerase C-terminal region-like"/>
    <property type="match status" value="1"/>
</dbReference>
<evidence type="ECO:0000259" key="13">
    <source>
        <dbReference type="Pfam" id="PF12627"/>
    </source>
</evidence>
<keyword evidence="4 11" id="KW-0548">Nucleotidyltransferase</keyword>
<protein>
    <recommendedName>
        <fullName evidence="11">CCA-adding enzyme</fullName>
        <ecNumber evidence="11">2.7.7.72</ecNumber>
    </recommendedName>
    <alternativeName>
        <fullName evidence="11">CCA tRNA nucleotidyltransferase</fullName>
    </alternativeName>
    <alternativeName>
        <fullName evidence="11">tRNA CCA-pyrophosphorylase</fullName>
    </alternativeName>
    <alternativeName>
        <fullName evidence="11">tRNA adenylyl-/cytidylyl- transferase</fullName>
    </alternativeName>
    <alternativeName>
        <fullName evidence="11">tRNA nucleotidyltransferase</fullName>
    </alternativeName>
    <alternativeName>
        <fullName evidence="11">tRNA-NT</fullName>
    </alternativeName>
</protein>